<sequence>MLPSLVQTVIPSVSPPRLVHDVIEPSPPDHTMDDLLRECKTLFEEPLNLQNLLAMSGQLQDQFRGKMKASNISMLPSYIHTLPTGQEQGTYLALDVGGSSFRAALVALTGSERGEEGMKIIHMETFRIDDRVKLLQGKAFFEWMAERIEDMLRIPTVRDQVDAGVLPMGLSWSFPIEQTSVRGGMLLDMGKGFNAVNGIHGVNLGELITIVCRKRNLNVRMDAIINDGQATFLSRAYRDPSTRIALILGTGTNAAIILPTSSFPISKFGDRPQSWHDKATHVLVNAEFSMFGKGILPTTRWDDYLNMTHTQPDFQPMEYLISGRYLGEIVRLICLEAIKSHRLFNGAVPDKFEQPYAFDTGTMATFESDDTLSLSKSAAVLQAQHPLPHSHVPALQDLRFVRQISKLVSRRAAAYLACGIHALWSLRNSSEGFEAGQVGRVSIGCNGAVIERYPQFKPSCQSYLDEMTRMSGGQEHSVVLEDAGESSIYGAAVAVACLEGEEL</sequence>
<evidence type="ECO:0000313" key="11">
    <source>
        <dbReference type="RefSeq" id="XP_033536487.1"/>
    </source>
</evidence>
<proteinExistence type="inferred from homology"/>
<feature type="domain" description="Hexokinase C-terminal" evidence="8">
    <location>
        <begin position="243"/>
        <end position="497"/>
    </location>
</feature>
<dbReference type="PANTHER" id="PTHR19443:SF24">
    <property type="entry name" value="PHOSPHOTRANSFERASE"/>
    <property type="match status" value="1"/>
</dbReference>
<dbReference type="InterPro" id="IPR022672">
    <property type="entry name" value="Hexokinase_N"/>
</dbReference>
<keyword evidence="10" id="KW-1185">Reference proteome</keyword>
<protein>
    <recommendedName>
        <fullName evidence="6">Phosphotransferase</fullName>
        <ecNumber evidence="6">2.7.1.-</ecNumber>
    </recommendedName>
</protein>
<evidence type="ECO:0000259" key="8">
    <source>
        <dbReference type="Pfam" id="PF03727"/>
    </source>
</evidence>
<dbReference type="GO" id="GO:0005829">
    <property type="term" value="C:cytosol"/>
    <property type="evidence" value="ECO:0007669"/>
    <property type="project" value="TreeGrafter"/>
</dbReference>
<dbReference type="GO" id="GO:0004340">
    <property type="term" value="F:glucokinase activity"/>
    <property type="evidence" value="ECO:0007669"/>
    <property type="project" value="TreeGrafter"/>
</dbReference>
<evidence type="ECO:0000256" key="1">
    <source>
        <dbReference type="ARBA" id="ARBA00009225"/>
    </source>
</evidence>
<dbReference type="GO" id="GO:0005536">
    <property type="term" value="F:D-glucose binding"/>
    <property type="evidence" value="ECO:0007669"/>
    <property type="project" value="InterPro"/>
</dbReference>
<evidence type="ECO:0000259" key="7">
    <source>
        <dbReference type="Pfam" id="PF00349"/>
    </source>
</evidence>
<dbReference type="InterPro" id="IPR043129">
    <property type="entry name" value="ATPase_NBD"/>
</dbReference>
<dbReference type="PROSITE" id="PS51748">
    <property type="entry name" value="HEXOKINASE_2"/>
    <property type="match status" value="1"/>
</dbReference>
<comment type="similarity">
    <text evidence="1 6">Belongs to the hexokinase family.</text>
</comment>
<feature type="domain" description="Hexokinase N-terminal" evidence="7">
    <location>
        <begin position="50"/>
        <end position="237"/>
    </location>
</feature>
<name>A0A6G1GA94_9PEZI</name>
<dbReference type="GO" id="GO:0019158">
    <property type="term" value="F:mannokinase activity"/>
    <property type="evidence" value="ECO:0007669"/>
    <property type="project" value="TreeGrafter"/>
</dbReference>
<gene>
    <name evidence="9 11" type="ORF">P152DRAFT_391254</name>
</gene>
<reference evidence="11" key="3">
    <citation type="submission" date="2025-04" db="UniProtKB">
        <authorList>
            <consortium name="RefSeq"/>
        </authorList>
    </citation>
    <scope>IDENTIFICATION</scope>
    <source>
        <strain evidence="11">CBS 781.70</strain>
    </source>
</reference>
<evidence type="ECO:0000313" key="10">
    <source>
        <dbReference type="Proteomes" id="UP000504638"/>
    </source>
</evidence>
<dbReference type="AlphaFoldDB" id="A0A6G1GA94"/>
<dbReference type="Gene3D" id="3.40.367.20">
    <property type="match status" value="1"/>
</dbReference>
<dbReference type="SUPFAM" id="SSF53067">
    <property type="entry name" value="Actin-like ATPase domain"/>
    <property type="match status" value="2"/>
</dbReference>
<evidence type="ECO:0000313" key="9">
    <source>
        <dbReference type="EMBL" id="KAF1814856.1"/>
    </source>
</evidence>
<reference evidence="9 11" key="1">
    <citation type="submission" date="2020-01" db="EMBL/GenBank/DDBJ databases">
        <authorList>
            <consortium name="DOE Joint Genome Institute"/>
            <person name="Haridas S."/>
            <person name="Albert R."/>
            <person name="Binder M."/>
            <person name="Bloem J."/>
            <person name="Labutti K."/>
            <person name="Salamov A."/>
            <person name="Andreopoulos B."/>
            <person name="Baker S.E."/>
            <person name="Barry K."/>
            <person name="Bills G."/>
            <person name="Bluhm B.H."/>
            <person name="Cannon C."/>
            <person name="Castanera R."/>
            <person name="Culley D.E."/>
            <person name="Daum C."/>
            <person name="Ezra D."/>
            <person name="Gonzalez J.B."/>
            <person name="Henrissat B."/>
            <person name="Kuo A."/>
            <person name="Liang C."/>
            <person name="Lipzen A."/>
            <person name="Lutzoni F."/>
            <person name="Magnuson J."/>
            <person name="Mondo S."/>
            <person name="Nolan M."/>
            <person name="Ohm R."/>
            <person name="Pangilinan J."/>
            <person name="Park H.-J."/>
            <person name="Ramirez L."/>
            <person name="Alfaro M."/>
            <person name="Sun H."/>
            <person name="Tritt A."/>
            <person name="Yoshinaga Y."/>
            <person name="Zwiers L.-H."/>
            <person name="Turgeon B.G."/>
            <person name="Goodwin S.B."/>
            <person name="Spatafora J.W."/>
            <person name="Crous P.W."/>
            <person name="Grigoriev I.V."/>
        </authorList>
    </citation>
    <scope>NUCLEOTIDE SEQUENCE</scope>
    <source>
        <strain evidence="9 11">CBS 781.70</strain>
    </source>
</reference>
<keyword evidence="5 6" id="KW-0067">ATP-binding</keyword>
<dbReference type="GO" id="GO:0001678">
    <property type="term" value="P:intracellular glucose homeostasis"/>
    <property type="evidence" value="ECO:0007669"/>
    <property type="project" value="InterPro"/>
</dbReference>
<dbReference type="Pfam" id="PF00349">
    <property type="entry name" value="Hexokinase_1"/>
    <property type="match status" value="1"/>
</dbReference>
<evidence type="ECO:0000256" key="4">
    <source>
        <dbReference type="ARBA" id="ARBA00022777"/>
    </source>
</evidence>
<dbReference type="GO" id="GO:0008865">
    <property type="term" value="F:fructokinase activity"/>
    <property type="evidence" value="ECO:0007669"/>
    <property type="project" value="TreeGrafter"/>
</dbReference>
<keyword evidence="3 6" id="KW-0547">Nucleotide-binding</keyword>
<dbReference type="GO" id="GO:0005524">
    <property type="term" value="F:ATP binding"/>
    <property type="evidence" value="ECO:0007669"/>
    <property type="project" value="UniProtKB-UniRule"/>
</dbReference>
<dbReference type="GO" id="GO:0006006">
    <property type="term" value="P:glucose metabolic process"/>
    <property type="evidence" value="ECO:0007669"/>
    <property type="project" value="TreeGrafter"/>
</dbReference>
<dbReference type="GO" id="GO:0006096">
    <property type="term" value="P:glycolytic process"/>
    <property type="evidence" value="ECO:0007669"/>
    <property type="project" value="UniProtKB-UniPathway"/>
</dbReference>
<dbReference type="PRINTS" id="PR00475">
    <property type="entry name" value="HEXOKINASE"/>
</dbReference>
<keyword evidence="6" id="KW-0324">Glycolysis</keyword>
<dbReference type="GO" id="GO:0005739">
    <property type="term" value="C:mitochondrion"/>
    <property type="evidence" value="ECO:0007669"/>
    <property type="project" value="TreeGrafter"/>
</dbReference>
<dbReference type="RefSeq" id="XP_033536487.1">
    <property type="nucleotide sequence ID" value="XM_033676085.1"/>
</dbReference>
<keyword evidence="4 6" id="KW-0418">Kinase</keyword>
<dbReference type="PANTHER" id="PTHR19443">
    <property type="entry name" value="HEXOKINASE"/>
    <property type="match status" value="1"/>
</dbReference>
<evidence type="ECO:0000256" key="2">
    <source>
        <dbReference type="ARBA" id="ARBA00022679"/>
    </source>
</evidence>
<evidence type="ECO:0000256" key="3">
    <source>
        <dbReference type="ARBA" id="ARBA00022741"/>
    </source>
</evidence>
<reference evidence="11" key="2">
    <citation type="submission" date="2020-04" db="EMBL/GenBank/DDBJ databases">
        <authorList>
            <consortium name="NCBI Genome Project"/>
        </authorList>
    </citation>
    <scope>NUCLEOTIDE SEQUENCE</scope>
    <source>
        <strain evidence="11">CBS 781.70</strain>
    </source>
</reference>
<dbReference type="InterPro" id="IPR022673">
    <property type="entry name" value="Hexokinase_C"/>
</dbReference>
<dbReference type="OrthoDB" id="419537at2759"/>
<evidence type="ECO:0000256" key="5">
    <source>
        <dbReference type="ARBA" id="ARBA00022840"/>
    </source>
</evidence>
<keyword evidence="2 6" id="KW-0808">Transferase</keyword>
<dbReference type="EMBL" id="ML975152">
    <property type="protein sequence ID" value="KAF1814856.1"/>
    <property type="molecule type" value="Genomic_DNA"/>
</dbReference>
<dbReference type="UniPathway" id="UPA00109">
    <property type="reaction ID" value="UER00180"/>
</dbReference>
<dbReference type="Gene3D" id="3.30.420.40">
    <property type="match status" value="1"/>
</dbReference>
<dbReference type="Proteomes" id="UP000504638">
    <property type="component" value="Unplaced"/>
</dbReference>
<dbReference type="GO" id="GO:0006013">
    <property type="term" value="P:mannose metabolic process"/>
    <property type="evidence" value="ECO:0007669"/>
    <property type="project" value="TreeGrafter"/>
</dbReference>
<evidence type="ECO:0000256" key="6">
    <source>
        <dbReference type="RuleBase" id="RU362007"/>
    </source>
</evidence>
<dbReference type="GeneID" id="54416655"/>
<accession>A0A6G1GA94</accession>
<dbReference type="Pfam" id="PF03727">
    <property type="entry name" value="Hexokinase_2"/>
    <property type="match status" value="1"/>
</dbReference>
<dbReference type="InterPro" id="IPR001312">
    <property type="entry name" value="Hexokinase"/>
</dbReference>
<dbReference type="EC" id="2.7.1.-" evidence="6"/>
<organism evidence="9">
    <name type="scientific">Eremomyces bilateralis CBS 781.70</name>
    <dbReference type="NCBI Taxonomy" id="1392243"/>
    <lineage>
        <taxon>Eukaryota</taxon>
        <taxon>Fungi</taxon>
        <taxon>Dikarya</taxon>
        <taxon>Ascomycota</taxon>
        <taxon>Pezizomycotina</taxon>
        <taxon>Dothideomycetes</taxon>
        <taxon>Dothideomycetes incertae sedis</taxon>
        <taxon>Eremomycetales</taxon>
        <taxon>Eremomycetaceae</taxon>
        <taxon>Eremomyces</taxon>
    </lineage>
</organism>